<comment type="caution">
    <text evidence="1">The sequence shown here is derived from an EMBL/GenBank/DDBJ whole genome shotgun (WGS) entry which is preliminary data.</text>
</comment>
<organism evidence="1 2">
    <name type="scientific">Nelumbo nucifera</name>
    <name type="common">Sacred lotus</name>
    <dbReference type="NCBI Taxonomy" id="4432"/>
    <lineage>
        <taxon>Eukaryota</taxon>
        <taxon>Viridiplantae</taxon>
        <taxon>Streptophyta</taxon>
        <taxon>Embryophyta</taxon>
        <taxon>Tracheophyta</taxon>
        <taxon>Spermatophyta</taxon>
        <taxon>Magnoliopsida</taxon>
        <taxon>Proteales</taxon>
        <taxon>Nelumbonaceae</taxon>
        <taxon>Nelumbo</taxon>
    </lineage>
</organism>
<keyword evidence="2" id="KW-1185">Reference proteome</keyword>
<accession>A0A822ZND0</accession>
<protein>
    <submittedName>
        <fullName evidence="1">Uncharacterized protein</fullName>
    </submittedName>
</protein>
<dbReference type="Proteomes" id="UP000607653">
    <property type="component" value="Unassembled WGS sequence"/>
</dbReference>
<proteinExistence type="predicted"/>
<dbReference type="EMBL" id="DUZY01000008">
    <property type="protein sequence ID" value="DAD46407.1"/>
    <property type="molecule type" value="Genomic_DNA"/>
</dbReference>
<reference evidence="1 2" key="1">
    <citation type="journal article" date="2020" name="Mol. Biol. Evol.">
        <title>Distinct Expression and Methylation Patterns for Genes with Different Fates following a Single Whole-Genome Duplication in Flowering Plants.</title>
        <authorList>
            <person name="Shi T."/>
            <person name="Rahmani R.S."/>
            <person name="Gugger P.F."/>
            <person name="Wang M."/>
            <person name="Li H."/>
            <person name="Zhang Y."/>
            <person name="Li Z."/>
            <person name="Wang Q."/>
            <person name="Van de Peer Y."/>
            <person name="Marchal K."/>
            <person name="Chen J."/>
        </authorList>
    </citation>
    <scope>NUCLEOTIDE SEQUENCE [LARGE SCALE GENOMIC DNA]</scope>
    <source>
        <tissue evidence="1">Leaf</tissue>
    </source>
</reference>
<name>A0A822ZND0_NELNU</name>
<gene>
    <name evidence="1" type="ORF">HUJ06_016344</name>
</gene>
<evidence type="ECO:0000313" key="2">
    <source>
        <dbReference type="Proteomes" id="UP000607653"/>
    </source>
</evidence>
<evidence type="ECO:0000313" key="1">
    <source>
        <dbReference type="EMBL" id="DAD46407.1"/>
    </source>
</evidence>
<sequence>MEASAGLVAGSHNRNELVVIRREGESGVSSRI</sequence>
<dbReference type="AlphaFoldDB" id="A0A822ZND0"/>